<keyword evidence="2" id="KW-1185">Reference proteome</keyword>
<dbReference type="EMBL" id="FNBO01000002">
    <property type="protein sequence ID" value="SDF13781.1"/>
    <property type="molecule type" value="Genomic_DNA"/>
</dbReference>
<dbReference type="Proteomes" id="UP000324020">
    <property type="component" value="Unassembled WGS sequence"/>
</dbReference>
<name>A0A1G7IM66_9EURY</name>
<protein>
    <recommendedName>
        <fullName evidence="3">Small CPxCG-related zinc finger protein</fullName>
    </recommendedName>
</protein>
<evidence type="ECO:0000313" key="1">
    <source>
        <dbReference type="EMBL" id="SDF13781.1"/>
    </source>
</evidence>
<proteinExistence type="predicted"/>
<accession>A0A1G7IM66</accession>
<organism evidence="1 2">
    <name type="scientific">Halorubrum xinjiangense</name>
    <dbReference type="NCBI Taxonomy" id="261291"/>
    <lineage>
        <taxon>Archaea</taxon>
        <taxon>Methanobacteriati</taxon>
        <taxon>Methanobacteriota</taxon>
        <taxon>Stenosarchaea group</taxon>
        <taxon>Halobacteria</taxon>
        <taxon>Halobacteriales</taxon>
        <taxon>Haloferacaceae</taxon>
        <taxon>Halorubrum</taxon>
    </lineage>
</organism>
<reference evidence="1 2" key="1">
    <citation type="submission" date="2016-10" db="EMBL/GenBank/DDBJ databases">
        <authorList>
            <person name="Varghese N."/>
            <person name="Submissions S."/>
        </authorList>
    </citation>
    <scope>NUCLEOTIDE SEQUENCE [LARGE SCALE GENOMIC DNA]</scope>
    <source>
        <strain evidence="1 2">CGMCC 1.3527</strain>
    </source>
</reference>
<evidence type="ECO:0008006" key="3">
    <source>
        <dbReference type="Google" id="ProtNLM"/>
    </source>
</evidence>
<gene>
    <name evidence="1" type="ORF">SAMN04488067_102101</name>
</gene>
<dbReference type="AlphaFoldDB" id="A0A1G7IM66"/>
<dbReference type="OrthoDB" id="172011at2157"/>
<dbReference type="RefSeq" id="WP_149797637.1">
    <property type="nucleotide sequence ID" value="NZ_FNBO01000002.1"/>
</dbReference>
<evidence type="ECO:0000313" key="2">
    <source>
        <dbReference type="Proteomes" id="UP000324020"/>
    </source>
</evidence>
<sequence length="59" mass="6398">MAHSPERVEEFVCEDCQVTHAGTPVQGSSGGHEFEPPVSCGACGGTEFVSTEEWIHHRK</sequence>